<accession>A0ABU7B3L2</accession>
<comment type="caution">
    <text evidence="1">The sequence shown here is derived from an EMBL/GenBank/DDBJ whole genome shotgun (WGS) entry which is preliminary data.</text>
</comment>
<proteinExistence type="predicted"/>
<gene>
    <name evidence="1" type="ORF">ATANTOWER_031960</name>
</gene>
<protein>
    <submittedName>
        <fullName evidence="1">Uncharacterized protein</fullName>
    </submittedName>
</protein>
<dbReference type="Proteomes" id="UP001345963">
    <property type="component" value="Unassembled WGS sequence"/>
</dbReference>
<sequence>MDPDKQQRHLHMWKFSNSQLSSQTAVVADDQRQVPVARFKLANLLASLVPAQIQGWVMGRHMSLSLACIWTTTAMLKLPVCVLECIEFVLVCYNQEKDATH</sequence>
<reference evidence="1 2" key="1">
    <citation type="submission" date="2021-07" db="EMBL/GenBank/DDBJ databases">
        <authorList>
            <person name="Palmer J.M."/>
        </authorList>
    </citation>
    <scope>NUCLEOTIDE SEQUENCE [LARGE SCALE GENOMIC DNA]</scope>
    <source>
        <strain evidence="1 2">AT_MEX2019</strain>
        <tissue evidence="1">Muscle</tissue>
    </source>
</reference>
<evidence type="ECO:0000313" key="2">
    <source>
        <dbReference type="Proteomes" id="UP001345963"/>
    </source>
</evidence>
<name>A0ABU7B3L2_9TELE</name>
<dbReference type="EMBL" id="JAHUTI010040258">
    <property type="protein sequence ID" value="MED6245136.1"/>
    <property type="molecule type" value="Genomic_DNA"/>
</dbReference>
<keyword evidence="2" id="KW-1185">Reference proteome</keyword>
<organism evidence="1 2">
    <name type="scientific">Ataeniobius toweri</name>
    <dbReference type="NCBI Taxonomy" id="208326"/>
    <lineage>
        <taxon>Eukaryota</taxon>
        <taxon>Metazoa</taxon>
        <taxon>Chordata</taxon>
        <taxon>Craniata</taxon>
        <taxon>Vertebrata</taxon>
        <taxon>Euteleostomi</taxon>
        <taxon>Actinopterygii</taxon>
        <taxon>Neopterygii</taxon>
        <taxon>Teleostei</taxon>
        <taxon>Neoteleostei</taxon>
        <taxon>Acanthomorphata</taxon>
        <taxon>Ovalentaria</taxon>
        <taxon>Atherinomorphae</taxon>
        <taxon>Cyprinodontiformes</taxon>
        <taxon>Goodeidae</taxon>
        <taxon>Ataeniobius</taxon>
    </lineage>
</organism>
<evidence type="ECO:0000313" key="1">
    <source>
        <dbReference type="EMBL" id="MED6245136.1"/>
    </source>
</evidence>